<name>A0A6B8RMW4_9BACL</name>
<dbReference type="GO" id="GO:0003677">
    <property type="term" value="F:DNA binding"/>
    <property type="evidence" value="ECO:0007669"/>
    <property type="project" value="UniProtKB-UniRule"/>
</dbReference>
<dbReference type="PANTHER" id="PTHR47506">
    <property type="entry name" value="TRANSCRIPTIONAL REGULATORY PROTEIN"/>
    <property type="match status" value="1"/>
</dbReference>
<sequence length="195" mass="21982">MPRGNFRTFDTDAALDRALEVFWERGYEGSSLTALTKAIGISRPSLYAAYGNKEELFQKVLDRYEVGPMMFRTYALQEPTARAVAERLLHGTIENIINEKTPKGCLFVQAALSCGEESEDIRQELNLRRASTEKALNRRFEQAIIDGDLPTYINPDRLARYVTTVQHGLCVQATGGSTREELLEVVDMAMMAWPN</sequence>
<gene>
    <name evidence="6" type="ORF">EHS13_23760</name>
</gene>
<evidence type="ECO:0000256" key="4">
    <source>
        <dbReference type="PROSITE-ProRule" id="PRU00335"/>
    </source>
</evidence>
<dbReference type="InterPro" id="IPR011075">
    <property type="entry name" value="TetR_C"/>
</dbReference>
<evidence type="ECO:0000256" key="1">
    <source>
        <dbReference type="ARBA" id="ARBA00023015"/>
    </source>
</evidence>
<feature type="DNA-binding region" description="H-T-H motif" evidence="4">
    <location>
        <begin position="31"/>
        <end position="50"/>
    </location>
</feature>
<keyword evidence="7" id="KW-1185">Reference proteome</keyword>
<dbReference type="RefSeq" id="WP_155702792.1">
    <property type="nucleotide sequence ID" value="NZ_CP034235.1"/>
</dbReference>
<dbReference type="PROSITE" id="PS50977">
    <property type="entry name" value="HTH_TETR_2"/>
    <property type="match status" value="1"/>
</dbReference>
<dbReference type="OrthoDB" id="9795242at2"/>
<dbReference type="EMBL" id="CP034235">
    <property type="protein sequence ID" value="QGQ97691.1"/>
    <property type="molecule type" value="Genomic_DNA"/>
</dbReference>
<keyword evidence="1" id="KW-0805">Transcription regulation</keyword>
<feature type="domain" description="HTH tetR-type" evidence="5">
    <location>
        <begin position="8"/>
        <end position="68"/>
    </location>
</feature>
<dbReference type="Proteomes" id="UP000426246">
    <property type="component" value="Chromosome"/>
</dbReference>
<dbReference type="Pfam" id="PF16925">
    <property type="entry name" value="TetR_C_13"/>
    <property type="match status" value="1"/>
</dbReference>
<dbReference type="SUPFAM" id="SSF46689">
    <property type="entry name" value="Homeodomain-like"/>
    <property type="match status" value="1"/>
</dbReference>
<keyword evidence="2 4" id="KW-0238">DNA-binding</keyword>
<evidence type="ECO:0000313" key="7">
    <source>
        <dbReference type="Proteomes" id="UP000426246"/>
    </source>
</evidence>
<dbReference type="Gene3D" id="1.10.357.10">
    <property type="entry name" value="Tetracycline Repressor, domain 2"/>
    <property type="match status" value="1"/>
</dbReference>
<dbReference type="AlphaFoldDB" id="A0A6B8RMW4"/>
<evidence type="ECO:0000256" key="2">
    <source>
        <dbReference type="ARBA" id="ARBA00023125"/>
    </source>
</evidence>
<keyword evidence="3" id="KW-0804">Transcription</keyword>
<dbReference type="SUPFAM" id="SSF48498">
    <property type="entry name" value="Tetracyclin repressor-like, C-terminal domain"/>
    <property type="match status" value="1"/>
</dbReference>
<reference evidence="7" key="1">
    <citation type="submission" date="2018-11" db="EMBL/GenBank/DDBJ databases">
        <title>Complete genome sequence of Paenibacillus sp. ML311-T8.</title>
        <authorList>
            <person name="Nam Y.-D."/>
            <person name="Kang J."/>
            <person name="Chung W.-H."/>
            <person name="Park Y.S."/>
        </authorList>
    </citation>
    <scope>NUCLEOTIDE SEQUENCE [LARGE SCALE GENOMIC DNA]</scope>
    <source>
        <strain evidence="7">ML311-T8</strain>
    </source>
</reference>
<dbReference type="InterPro" id="IPR036271">
    <property type="entry name" value="Tet_transcr_reg_TetR-rel_C_sf"/>
</dbReference>
<dbReference type="PRINTS" id="PR00455">
    <property type="entry name" value="HTHTETR"/>
</dbReference>
<protein>
    <submittedName>
        <fullName evidence="6">TetR/AcrR family transcriptional regulator</fullName>
    </submittedName>
</protein>
<accession>A0A6B8RMW4</accession>
<dbReference type="InterPro" id="IPR009057">
    <property type="entry name" value="Homeodomain-like_sf"/>
</dbReference>
<dbReference type="Gene3D" id="1.10.10.60">
    <property type="entry name" value="Homeodomain-like"/>
    <property type="match status" value="1"/>
</dbReference>
<evidence type="ECO:0000259" key="5">
    <source>
        <dbReference type="PROSITE" id="PS50977"/>
    </source>
</evidence>
<dbReference type="InterPro" id="IPR001647">
    <property type="entry name" value="HTH_TetR"/>
</dbReference>
<dbReference type="Pfam" id="PF00440">
    <property type="entry name" value="TetR_N"/>
    <property type="match status" value="1"/>
</dbReference>
<proteinExistence type="predicted"/>
<evidence type="ECO:0000256" key="3">
    <source>
        <dbReference type="ARBA" id="ARBA00023163"/>
    </source>
</evidence>
<dbReference type="KEGG" id="ppsc:EHS13_23760"/>
<organism evidence="6 7">
    <name type="scientific">Paenibacillus psychroresistens</name>
    <dbReference type="NCBI Taxonomy" id="1778678"/>
    <lineage>
        <taxon>Bacteria</taxon>
        <taxon>Bacillati</taxon>
        <taxon>Bacillota</taxon>
        <taxon>Bacilli</taxon>
        <taxon>Bacillales</taxon>
        <taxon>Paenibacillaceae</taxon>
        <taxon>Paenibacillus</taxon>
    </lineage>
</organism>
<dbReference type="PANTHER" id="PTHR47506:SF1">
    <property type="entry name" value="HTH-TYPE TRANSCRIPTIONAL REGULATOR YJDC"/>
    <property type="match status" value="1"/>
</dbReference>
<evidence type="ECO:0000313" key="6">
    <source>
        <dbReference type="EMBL" id="QGQ97691.1"/>
    </source>
</evidence>